<gene>
    <name evidence="3" type="primary">LOC108743061</name>
</gene>
<dbReference type="KEGG" id="apln:108743061"/>
<keyword evidence="1" id="KW-0472">Membrane</keyword>
<dbReference type="SUPFAM" id="SSF51445">
    <property type="entry name" value="(Trans)glycosidases"/>
    <property type="match status" value="1"/>
</dbReference>
<keyword evidence="2" id="KW-1185">Reference proteome</keyword>
<dbReference type="Proteomes" id="UP000192223">
    <property type="component" value="Unplaced"/>
</dbReference>
<protein>
    <submittedName>
        <fullName evidence="3">Uncharacterized protein LOC108743061 isoform X1</fullName>
    </submittedName>
</protein>
<dbReference type="AlphaFoldDB" id="A0A1W4XD99"/>
<evidence type="ECO:0000313" key="3">
    <source>
        <dbReference type="RefSeq" id="XP_018333974.1"/>
    </source>
</evidence>
<sequence length="276" mass="30817">MFLISYIKNYTYHIAIAAFSICIIGMVKILTTTNPKIIGGWSQSLSQRPLEEFSVNSYGMVTNLNNFTTGSGWSPKETSAPQYGGVKILWTYGGEYCSPISRPVSADEVSQIVQMTLQNGWDGVDFDDECGMNIDNVIAAMQGLKKNGKQTSYGFISGWGYNNPEKNDNGQEFNDKVAKLARSNFCDRIIHYCYGDAMWSDVHIAANVRSALKRTINNGVPKEKVFLALTTVGLNFENLNYFLDAIFDFDIGGLFIWGYNDLVPEQRQLILAKLAQ</sequence>
<dbReference type="Gene3D" id="3.20.20.80">
    <property type="entry name" value="Glycosidases"/>
    <property type="match status" value="1"/>
</dbReference>
<evidence type="ECO:0000313" key="2">
    <source>
        <dbReference type="Proteomes" id="UP000192223"/>
    </source>
</evidence>
<dbReference type="RefSeq" id="XP_018333974.1">
    <property type="nucleotide sequence ID" value="XM_018478472.2"/>
</dbReference>
<reference evidence="3" key="1">
    <citation type="submission" date="2025-08" db="UniProtKB">
        <authorList>
            <consortium name="RefSeq"/>
        </authorList>
    </citation>
    <scope>IDENTIFICATION</scope>
    <source>
        <tissue evidence="3">Entire body</tissue>
    </source>
</reference>
<keyword evidence="1" id="KW-0812">Transmembrane</keyword>
<accession>A0A1W4XD99</accession>
<feature type="transmembrane region" description="Helical" evidence="1">
    <location>
        <begin position="12"/>
        <end position="31"/>
    </location>
</feature>
<keyword evidence="1" id="KW-1133">Transmembrane helix</keyword>
<organism evidence="2 3">
    <name type="scientific">Agrilus planipennis</name>
    <name type="common">Emerald ash borer</name>
    <name type="synonym">Agrilus marcopoli</name>
    <dbReference type="NCBI Taxonomy" id="224129"/>
    <lineage>
        <taxon>Eukaryota</taxon>
        <taxon>Metazoa</taxon>
        <taxon>Ecdysozoa</taxon>
        <taxon>Arthropoda</taxon>
        <taxon>Hexapoda</taxon>
        <taxon>Insecta</taxon>
        <taxon>Pterygota</taxon>
        <taxon>Neoptera</taxon>
        <taxon>Endopterygota</taxon>
        <taxon>Coleoptera</taxon>
        <taxon>Polyphaga</taxon>
        <taxon>Elateriformia</taxon>
        <taxon>Buprestoidea</taxon>
        <taxon>Buprestidae</taxon>
        <taxon>Agrilinae</taxon>
        <taxon>Agrilus</taxon>
    </lineage>
</organism>
<dbReference type="InterPro" id="IPR017853">
    <property type="entry name" value="GH"/>
</dbReference>
<proteinExistence type="predicted"/>
<dbReference type="GeneID" id="108743061"/>
<evidence type="ECO:0000256" key="1">
    <source>
        <dbReference type="SAM" id="Phobius"/>
    </source>
</evidence>
<dbReference type="InParanoid" id="A0A1W4XD99"/>
<name>A0A1W4XD99_AGRPL</name>